<accession>A0ABU9SVK2</accession>
<comment type="caution">
    <text evidence="1">The sequence shown here is derived from an EMBL/GenBank/DDBJ whole genome shotgun (WGS) entry which is preliminary data.</text>
</comment>
<name>A0ABU9SVK2_9ALTE</name>
<reference evidence="1 2" key="1">
    <citation type="submission" date="2024-03" db="EMBL/GenBank/DDBJ databases">
        <title>Community enrichment and isolation of bacterial strains for fucoidan degradation.</title>
        <authorList>
            <person name="Sichert A."/>
        </authorList>
    </citation>
    <scope>NUCLEOTIDE SEQUENCE [LARGE SCALE GENOMIC DNA]</scope>
    <source>
        <strain evidence="1 2">AS12</strain>
    </source>
</reference>
<proteinExistence type="predicted"/>
<organism evidence="1 2">
    <name type="scientific">Paraglaciecola mesophila</name>
    <dbReference type="NCBI Taxonomy" id="197222"/>
    <lineage>
        <taxon>Bacteria</taxon>
        <taxon>Pseudomonadati</taxon>
        <taxon>Pseudomonadota</taxon>
        <taxon>Gammaproteobacteria</taxon>
        <taxon>Alteromonadales</taxon>
        <taxon>Alteromonadaceae</taxon>
        <taxon>Paraglaciecola</taxon>
    </lineage>
</organism>
<evidence type="ECO:0000313" key="2">
    <source>
        <dbReference type="Proteomes" id="UP001461163"/>
    </source>
</evidence>
<gene>
    <name evidence="1" type="ORF">WNY77_10620</name>
</gene>
<evidence type="ECO:0000313" key="1">
    <source>
        <dbReference type="EMBL" id="MEM5497847.1"/>
    </source>
</evidence>
<protein>
    <submittedName>
        <fullName evidence="1">Uncharacterized protein</fullName>
    </submittedName>
</protein>
<keyword evidence="2" id="KW-1185">Reference proteome</keyword>
<sequence length="59" mass="6824">MQTYSPKSRDQEQFVPIQLRVDVLKRLLAEHNVCAEELHCDCTRSKRILMNLLLQAAAV</sequence>
<dbReference type="Proteomes" id="UP001461163">
    <property type="component" value="Unassembled WGS sequence"/>
</dbReference>
<dbReference type="RefSeq" id="WP_033185005.1">
    <property type="nucleotide sequence ID" value="NZ_JBBMQS010000005.1"/>
</dbReference>
<dbReference type="EMBL" id="JBBMQS010000005">
    <property type="protein sequence ID" value="MEM5497847.1"/>
    <property type="molecule type" value="Genomic_DNA"/>
</dbReference>